<dbReference type="Gene3D" id="3.40.50.720">
    <property type="entry name" value="NAD(P)-binding Rossmann-like Domain"/>
    <property type="match status" value="1"/>
</dbReference>
<dbReference type="AlphaFoldDB" id="A0A2K1JKW3"/>
<dbReference type="InterPro" id="IPR052733">
    <property type="entry name" value="Chloroplast_QOR"/>
</dbReference>
<feature type="compositionally biased region" description="Low complexity" evidence="1">
    <location>
        <begin position="24"/>
        <end position="35"/>
    </location>
</feature>
<dbReference type="InterPro" id="IPR011032">
    <property type="entry name" value="GroES-like_sf"/>
</dbReference>
<reference evidence="3 5" key="1">
    <citation type="journal article" date="2008" name="Science">
        <title>The Physcomitrella genome reveals evolutionary insights into the conquest of land by plants.</title>
        <authorList>
            <person name="Rensing S."/>
            <person name="Lang D."/>
            <person name="Zimmer A."/>
            <person name="Terry A."/>
            <person name="Salamov A."/>
            <person name="Shapiro H."/>
            <person name="Nishiyama T."/>
            <person name="Perroud P.-F."/>
            <person name="Lindquist E."/>
            <person name="Kamisugi Y."/>
            <person name="Tanahashi T."/>
            <person name="Sakakibara K."/>
            <person name="Fujita T."/>
            <person name="Oishi K."/>
            <person name="Shin-I T."/>
            <person name="Kuroki Y."/>
            <person name="Toyoda A."/>
            <person name="Suzuki Y."/>
            <person name="Hashimoto A."/>
            <person name="Yamaguchi K."/>
            <person name="Sugano A."/>
            <person name="Kohara Y."/>
            <person name="Fujiyama A."/>
            <person name="Anterola A."/>
            <person name="Aoki S."/>
            <person name="Ashton N."/>
            <person name="Barbazuk W.B."/>
            <person name="Barker E."/>
            <person name="Bennetzen J."/>
            <person name="Bezanilla M."/>
            <person name="Blankenship R."/>
            <person name="Cho S.H."/>
            <person name="Dutcher S."/>
            <person name="Estelle M."/>
            <person name="Fawcett J.A."/>
            <person name="Gundlach H."/>
            <person name="Hanada K."/>
            <person name="Heyl A."/>
            <person name="Hicks K.A."/>
            <person name="Hugh J."/>
            <person name="Lohr M."/>
            <person name="Mayer K."/>
            <person name="Melkozernov A."/>
            <person name="Murata T."/>
            <person name="Nelson D."/>
            <person name="Pils B."/>
            <person name="Prigge M."/>
            <person name="Reiss B."/>
            <person name="Renner T."/>
            <person name="Rombauts S."/>
            <person name="Rushton P."/>
            <person name="Sanderfoot A."/>
            <person name="Schween G."/>
            <person name="Shiu S.-H."/>
            <person name="Stueber K."/>
            <person name="Theodoulou F.L."/>
            <person name="Tu H."/>
            <person name="Van de Peer Y."/>
            <person name="Verrier P.J."/>
            <person name="Waters E."/>
            <person name="Wood A."/>
            <person name="Yang L."/>
            <person name="Cove D."/>
            <person name="Cuming A."/>
            <person name="Hasebe M."/>
            <person name="Lucas S."/>
            <person name="Mishler D.B."/>
            <person name="Reski R."/>
            <person name="Grigoriev I."/>
            <person name="Quatrano R.S."/>
            <person name="Boore J.L."/>
        </authorList>
    </citation>
    <scope>NUCLEOTIDE SEQUENCE [LARGE SCALE GENOMIC DNA]</scope>
    <source>
        <strain evidence="4 5">cv. Gransden 2004</strain>
    </source>
</reference>
<dbReference type="PANTHER" id="PTHR44013:SF1">
    <property type="entry name" value="ZINC-TYPE ALCOHOL DEHYDROGENASE-LIKE PROTEIN C16A3.02C"/>
    <property type="match status" value="1"/>
</dbReference>
<dbReference type="SUPFAM" id="SSF51735">
    <property type="entry name" value="NAD(P)-binding Rossmann-fold domains"/>
    <property type="match status" value="1"/>
</dbReference>
<dbReference type="Gramene" id="Pp3c13_1410V3.1">
    <property type="protein sequence ID" value="Pp3c13_1410V3.1"/>
    <property type="gene ID" value="Pp3c13_1410"/>
</dbReference>
<keyword evidence="5" id="KW-1185">Reference proteome</keyword>
<dbReference type="InterPro" id="IPR020843">
    <property type="entry name" value="ER"/>
</dbReference>
<feature type="domain" description="Enoyl reductase (ER)" evidence="2">
    <location>
        <begin position="30"/>
        <end position="342"/>
    </location>
</feature>
<feature type="region of interest" description="Disordered" evidence="1">
    <location>
        <begin position="19"/>
        <end position="39"/>
    </location>
</feature>
<name>A0A2K1JKW3_PHYPA</name>
<evidence type="ECO:0000313" key="3">
    <source>
        <dbReference type="EMBL" id="PNR42006.1"/>
    </source>
</evidence>
<dbReference type="EMBL" id="ABEU02000013">
    <property type="protein sequence ID" value="PNR42006.1"/>
    <property type="molecule type" value="Genomic_DNA"/>
</dbReference>
<proteinExistence type="predicted"/>
<reference evidence="3 5" key="2">
    <citation type="journal article" date="2018" name="Plant J.">
        <title>The Physcomitrella patens chromosome-scale assembly reveals moss genome structure and evolution.</title>
        <authorList>
            <person name="Lang D."/>
            <person name="Ullrich K.K."/>
            <person name="Murat F."/>
            <person name="Fuchs J."/>
            <person name="Jenkins J."/>
            <person name="Haas F.B."/>
            <person name="Piednoel M."/>
            <person name="Gundlach H."/>
            <person name="Van Bel M."/>
            <person name="Meyberg R."/>
            <person name="Vives C."/>
            <person name="Morata J."/>
            <person name="Symeonidi A."/>
            <person name="Hiss M."/>
            <person name="Muchero W."/>
            <person name="Kamisugi Y."/>
            <person name="Saleh O."/>
            <person name="Blanc G."/>
            <person name="Decker E.L."/>
            <person name="van Gessel N."/>
            <person name="Grimwood J."/>
            <person name="Hayes R.D."/>
            <person name="Graham S.W."/>
            <person name="Gunter L.E."/>
            <person name="McDaniel S.F."/>
            <person name="Hoernstein S.N.W."/>
            <person name="Larsson A."/>
            <person name="Li F.W."/>
            <person name="Perroud P.F."/>
            <person name="Phillips J."/>
            <person name="Ranjan P."/>
            <person name="Rokshar D.S."/>
            <person name="Rothfels C.J."/>
            <person name="Schneider L."/>
            <person name="Shu S."/>
            <person name="Stevenson D.W."/>
            <person name="Thummler F."/>
            <person name="Tillich M."/>
            <person name="Villarreal Aguilar J.C."/>
            <person name="Widiez T."/>
            <person name="Wong G.K."/>
            <person name="Wymore A."/>
            <person name="Zhang Y."/>
            <person name="Zimmer A.D."/>
            <person name="Quatrano R.S."/>
            <person name="Mayer K.F.X."/>
            <person name="Goodstein D."/>
            <person name="Casacuberta J.M."/>
            <person name="Vandepoele K."/>
            <person name="Reski R."/>
            <person name="Cuming A.C."/>
            <person name="Tuskan G.A."/>
            <person name="Maumus F."/>
            <person name="Salse J."/>
            <person name="Schmutz J."/>
            <person name="Rensing S.A."/>
        </authorList>
    </citation>
    <scope>NUCLEOTIDE SEQUENCE [LARGE SCALE GENOMIC DNA]</scope>
    <source>
        <strain evidence="4 5">cv. Gransden 2004</strain>
    </source>
</reference>
<gene>
    <name evidence="3" type="ORF">PHYPA_016835</name>
</gene>
<organism evidence="3">
    <name type="scientific">Physcomitrium patens</name>
    <name type="common">Spreading-leaved earth moss</name>
    <name type="synonym">Physcomitrella patens</name>
    <dbReference type="NCBI Taxonomy" id="3218"/>
    <lineage>
        <taxon>Eukaryota</taxon>
        <taxon>Viridiplantae</taxon>
        <taxon>Streptophyta</taxon>
        <taxon>Embryophyta</taxon>
        <taxon>Bryophyta</taxon>
        <taxon>Bryophytina</taxon>
        <taxon>Bryopsida</taxon>
        <taxon>Funariidae</taxon>
        <taxon>Funariales</taxon>
        <taxon>Funariaceae</taxon>
        <taxon>Physcomitrium</taxon>
    </lineage>
</organism>
<evidence type="ECO:0000256" key="1">
    <source>
        <dbReference type="SAM" id="MobiDB-lite"/>
    </source>
</evidence>
<dbReference type="PaxDb" id="3218-PP1S176_123V6.1"/>
<dbReference type="Pfam" id="PF13602">
    <property type="entry name" value="ADH_zinc_N_2"/>
    <property type="match status" value="1"/>
</dbReference>
<sequence length="350" mass="37605">MALNSNNNETPTAPTLQAALRQRSSAPTTGGSSTGNYVEVPIPKPKAGELLLKVEAISNNPVELRIQDGLMKHFLPLRFPFAPGTDVAGEVVSLGTGVKGFRPGDKVVAHIHVLKGGGYAEYAIASSSRVVLRVPEISASEAASIVVAGYTALQSARQVGIKSLAGGCEHLNVQIIGASGGVGTILLQLVKLSGAHVTVTCSDRNIELMRNLKADEVLDYQTQQGATYTSPSGRRYHRVFNCAHFVPLSNFSAQLQPNARVIDLTPTRRSIVVAMVNKVSLRSPHRFENFYMWDNQEDLQTMMELMGAGKVKAVLDTTFPLCKAGDAWDHCLKRRCAGKIILCSSPPISS</sequence>
<dbReference type="EnsemblPlants" id="Pp3c13_1410V3.1">
    <property type="protein sequence ID" value="Pp3c13_1410V3.1"/>
    <property type="gene ID" value="Pp3c13_1410"/>
</dbReference>
<dbReference type="Gene3D" id="3.90.180.10">
    <property type="entry name" value="Medium-chain alcohol dehydrogenases, catalytic domain"/>
    <property type="match status" value="1"/>
</dbReference>
<evidence type="ECO:0000313" key="5">
    <source>
        <dbReference type="Proteomes" id="UP000006727"/>
    </source>
</evidence>
<evidence type="ECO:0000313" key="4">
    <source>
        <dbReference type="EnsemblPlants" id="Pp3c13_1410V3.1"/>
    </source>
</evidence>
<protein>
    <recommendedName>
        <fullName evidence="2">Enoyl reductase (ER) domain-containing protein</fullName>
    </recommendedName>
</protein>
<dbReference type="SUPFAM" id="SSF50129">
    <property type="entry name" value="GroES-like"/>
    <property type="match status" value="1"/>
</dbReference>
<evidence type="ECO:0000259" key="2">
    <source>
        <dbReference type="SMART" id="SM00829"/>
    </source>
</evidence>
<dbReference type="InterPro" id="IPR013154">
    <property type="entry name" value="ADH-like_N"/>
</dbReference>
<dbReference type="Pfam" id="PF08240">
    <property type="entry name" value="ADH_N"/>
    <property type="match status" value="1"/>
</dbReference>
<dbReference type="InParanoid" id="A0A2K1JKW3"/>
<reference evidence="4" key="3">
    <citation type="submission" date="2020-12" db="UniProtKB">
        <authorList>
            <consortium name="EnsemblPlants"/>
        </authorList>
    </citation>
    <scope>IDENTIFICATION</scope>
</reference>
<dbReference type="PANTHER" id="PTHR44013">
    <property type="entry name" value="ZINC-TYPE ALCOHOL DEHYDROGENASE-LIKE PROTEIN C16A3.02C"/>
    <property type="match status" value="1"/>
</dbReference>
<dbReference type="CDD" id="cd08267">
    <property type="entry name" value="MDR1"/>
    <property type="match status" value="1"/>
</dbReference>
<dbReference type="GO" id="GO:0016491">
    <property type="term" value="F:oxidoreductase activity"/>
    <property type="evidence" value="ECO:0007669"/>
    <property type="project" value="InterPro"/>
</dbReference>
<dbReference type="InterPro" id="IPR036291">
    <property type="entry name" value="NAD(P)-bd_dom_sf"/>
</dbReference>
<accession>A0A2K1JKW3</accession>
<dbReference type="STRING" id="3218.A0A2K1JKW3"/>
<dbReference type="Proteomes" id="UP000006727">
    <property type="component" value="Chromosome 13"/>
</dbReference>
<dbReference type="SMART" id="SM00829">
    <property type="entry name" value="PKS_ER"/>
    <property type="match status" value="1"/>
</dbReference>